<dbReference type="EMBL" id="MSBD01000044">
    <property type="protein sequence ID" value="ORN27110.1"/>
    <property type="molecule type" value="Genomic_DNA"/>
</dbReference>
<proteinExistence type="predicted"/>
<evidence type="ECO:0000313" key="2">
    <source>
        <dbReference type="EMBL" id="ORN27110.1"/>
    </source>
</evidence>
<evidence type="ECO:0000313" key="1">
    <source>
        <dbReference type="EMBL" id="MSE19770.1"/>
    </source>
</evidence>
<dbReference type="AlphaFoldDB" id="A0A1X1FD87"/>
<evidence type="ECO:0000313" key="3">
    <source>
        <dbReference type="Proteomes" id="UP000193009"/>
    </source>
</evidence>
<dbReference type="Proteomes" id="UP000491237">
    <property type="component" value="Unassembled WGS sequence"/>
</dbReference>
<dbReference type="OrthoDB" id="2334261at2"/>
<organism evidence="2 3">
    <name type="scientific">Lentilactobacillus parabuchneri</name>
    <dbReference type="NCBI Taxonomy" id="152331"/>
    <lineage>
        <taxon>Bacteria</taxon>
        <taxon>Bacillati</taxon>
        <taxon>Bacillota</taxon>
        <taxon>Bacilli</taxon>
        <taxon>Lactobacillales</taxon>
        <taxon>Lactobacillaceae</taxon>
        <taxon>Lentilactobacillus</taxon>
    </lineage>
</organism>
<sequence length="215" mass="24346">MRPSDKRRLFILQYLSERNHDSHKSVLINLFSEGQKLGYASEKLEESFESMDNHHDYLLNIEMMSVIGMPNPIERVVLLGHSWLTQDGEDYLYELQNPEEGGSTLQMSTFNIENLNNNGQAAFGDHASLSDNHSTNVDIDNSIHQLIELKSELPNSVDPQRLDELAKLLKQMIAGQVKPEPGALKKFGNFLDKTWKIISPVAAPLIVEAFKPIIF</sequence>
<reference evidence="1 4" key="2">
    <citation type="submission" date="2019-11" db="EMBL/GenBank/DDBJ databases">
        <title>Draft Genome Sequence of Plant Growth-Promoting Rhizosphere-Associated Bacteria.</title>
        <authorList>
            <person name="Vasilyev I.Y."/>
            <person name="Radchenko V."/>
            <person name="Ilnitskaya E.V."/>
        </authorList>
    </citation>
    <scope>NUCLEOTIDE SEQUENCE [LARGE SCALE GENOMIC DNA]</scope>
    <source>
        <strain evidence="1 4">VRA_07sq_f</strain>
    </source>
</reference>
<comment type="caution">
    <text evidence="2">The sequence shown here is derived from an EMBL/GenBank/DDBJ whole genome shotgun (WGS) entry which is preliminary data.</text>
</comment>
<accession>A0A1X1FD87</accession>
<dbReference type="Proteomes" id="UP000193009">
    <property type="component" value="Unassembled WGS sequence"/>
</dbReference>
<gene>
    <name evidence="2" type="ORF">FAM23169_01877</name>
    <name evidence="1" type="ORF">GKC44_00530</name>
</gene>
<keyword evidence="3" id="KW-1185">Reference proteome</keyword>
<protein>
    <submittedName>
        <fullName evidence="2">Uncharacterized protein</fullName>
    </submittedName>
</protein>
<evidence type="ECO:0000313" key="4">
    <source>
        <dbReference type="Proteomes" id="UP000491237"/>
    </source>
</evidence>
<reference evidence="2 3" key="1">
    <citation type="journal article" date="2017" name="Front. Microbiol.">
        <title>The Histidine Decarboxylase Gene Cluster of Lactobacillus parabuchneri Was Gained by Horizontal Gene Transfer and Is Mobile within the Species.</title>
        <authorList>
            <person name="Wuthrich D."/>
            <person name="Berthoud H."/>
            <person name="Wechsler D."/>
            <person name="Eugster E."/>
            <person name="Irmler S."/>
            <person name="Bruggmann R."/>
        </authorList>
    </citation>
    <scope>NUCLEOTIDE SEQUENCE [LARGE SCALE GENOMIC DNA]</scope>
    <source>
        <strain evidence="2 3">FAM23169</strain>
    </source>
</reference>
<dbReference type="RefSeq" id="WP_084988954.1">
    <property type="nucleotide sequence ID" value="NZ_JBAPMB010000018.1"/>
</dbReference>
<dbReference type="EMBL" id="WKKY01000002">
    <property type="protein sequence ID" value="MSE19770.1"/>
    <property type="molecule type" value="Genomic_DNA"/>
</dbReference>
<name>A0A1X1FD87_9LACO</name>